<evidence type="ECO:0000313" key="2">
    <source>
        <dbReference type="Proteomes" id="UP000006729"/>
    </source>
</evidence>
<dbReference type="InParanoid" id="A0A2K1WQG8"/>
<sequence length="68" mass="8084">MQSKVNKFNNLMPFVIVCFSQPKPHSDAFWNILKRKPLYYKTCSKPMKLVQLHPSCFSSNKRVNFRFS</sequence>
<dbReference type="AlphaFoldDB" id="A0A2K1WQG8"/>
<accession>A0A2K1WQG8</accession>
<proteinExistence type="predicted"/>
<gene>
    <name evidence="1" type="ORF">POPTR_019G061500</name>
</gene>
<protein>
    <submittedName>
        <fullName evidence="1">Uncharacterized protein</fullName>
    </submittedName>
</protein>
<keyword evidence="2" id="KW-1185">Reference proteome</keyword>
<reference evidence="1 2" key="1">
    <citation type="journal article" date="2006" name="Science">
        <title>The genome of black cottonwood, Populus trichocarpa (Torr. &amp; Gray).</title>
        <authorList>
            <person name="Tuskan G.A."/>
            <person name="Difazio S."/>
            <person name="Jansson S."/>
            <person name="Bohlmann J."/>
            <person name="Grigoriev I."/>
            <person name="Hellsten U."/>
            <person name="Putnam N."/>
            <person name="Ralph S."/>
            <person name="Rombauts S."/>
            <person name="Salamov A."/>
            <person name="Schein J."/>
            <person name="Sterck L."/>
            <person name="Aerts A."/>
            <person name="Bhalerao R.R."/>
            <person name="Bhalerao R.P."/>
            <person name="Blaudez D."/>
            <person name="Boerjan W."/>
            <person name="Brun A."/>
            <person name="Brunner A."/>
            <person name="Busov V."/>
            <person name="Campbell M."/>
            <person name="Carlson J."/>
            <person name="Chalot M."/>
            <person name="Chapman J."/>
            <person name="Chen G.L."/>
            <person name="Cooper D."/>
            <person name="Coutinho P.M."/>
            <person name="Couturier J."/>
            <person name="Covert S."/>
            <person name="Cronk Q."/>
            <person name="Cunningham R."/>
            <person name="Davis J."/>
            <person name="Degroeve S."/>
            <person name="Dejardin A."/>
            <person name="Depamphilis C."/>
            <person name="Detter J."/>
            <person name="Dirks B."/>
            <person name="Dubchak I."/>
            <person name="Duplessis S."/>
            <person name="Ehlting J."/>
            <person name="Ellis B."/>
            <person name="Gendler K."/>
            <person name="Goodstein D."/>
            <person name="Gribskov M."/>
            <person name="Grimwood J."/>
            <person name="Groover A."/>
            <person name="Gunter L."/>
            <person name="Hamberger B."/>
            <person name="Heinze B."/>
            <person name="Helariutta Y."/>
            <person name="Henrissat B."/>
            <person name="Holligan D."/>
            <person name="Holt R."/>
            <person name="Huang W."/>
            <person name="Islam-Faridi N."/>
            <person name="Jones S."/>
            <person name="Jones-Rhoades M."/>
            <person name="Jorgensen R."/>
            <person name="Joshi C."/>
            <person name="Kangasjarvi J."/>
            <person name="Karlsson J."/>
            <person name="Kelleher C."/>
            <person name="Kirkpatrick R."/>
            <person name="Kirst M."/>
            <person name="Kohler A."/>
            <person name="Kalluri U."/>
            <person name="Larimer F."/>
            <person name="Leebens-Mack J."/>
            <person name="Leple J.C."/>
            <person name="Locascio P."/>
            <person name="Lou Y."/>
            <person name="Lucas S."/>
            <person name="Martin F."/>
            <person name="Montanini B."/>
            <person name="Napoli C."/>
            <person name="Nelson D.R."/>
            <person name="Nelson C."/>
            <person name="Nieminen K."/>
            <person name="Nilsson O."/>
            <person name="Pereda V."/>
            <person name="Peter G."/>
            <person name="Philippe R."/>
            <person name="Pilate G."/>
            <person name="Poliakov A."/>
            <person name="Razumovskaya J."/>
            <person name="Richardson P."/>
            <person name="Rinaldi C."/>
            <person name="Ritland K."/>
            <person name="Rouze P."/>
            <person name="Ryaboy D."/>
            <person name="Schmutz J."/>
            <person name="Schrader J."/>
            <person name="Segerman B."/>
            <person name="Shin H."/>
            <person name="Siddiqui A."/>
            <person name="Sterky F."/>
            <person name="Terry A."/>
            <person name="Tsai C.J."/>
            <person name="Uberbacher E."/>
            <person name="Unneberg P."/>
            <person name="Vahala J."/>
            <person name="Wall K."/>
            <person name="Wessler S."/>
            <person name="Yang G."/>
            <person name="Yin T."/>
            <person name="Douglas C."/>
            <person name="Marra M."/>
            <person name="Sandberg G."/>
            <person name="Van de Peer Y."/>
            <person name="Rokhsar D."/>
        </authorList>
    </citation>
    <scope>NUCLEOTIDE SEQUENCE [LARGE SCALE GENOMIC DNA]</scope>
    <source>
        <strain evidence="2">cv. Nisqually</strain>
    </source>
</reference>
<evidence type="ECO:0000313" key="1">
    <source>
        <dbReference type="EMBL" id="PNS90762.1"/>
    </source>
</evidence>
<dbReference type="Proteomes" id="UP000006729">
    <property type="component" value="Chromosome 19"/>
</dbReference>
<name>A0A2K1WQG8_POPTR</name>
<organism evidence="1 2">
    <name type="scientific">Populus trichocarpa</name>
    <name type="common">Western balsam poplar</name>
    <name type="synonym">Populus balsamifera subsp. trichocarpa</name>
    <dbReference type="NCBI Taxonomy" id="3694"/>
    <lineage>
        <taxon>Eukaryota</taxon>
        <taxon>Viridiplantae</taxon>
        <taxon>Streptophyta</taxon>
        <taxon>Embryophyta</taxon>
        <taxon>Tracheophyta</taxon>
        <taxon>Spermatophyta</taxon>
        <taxon>Magnoliopsida</taxon>
        <taxon>eudicotyledons</taxon>
        <taxon>Gunneridae</taxon>
        <taxon>Pentapetalae</taxon>
        <taxon>rosids</taxon>
        <taxon>fabids</taxon>
        <taxon>Malpighiales</taxon>
        <taxon>Salicaceae</taxon>
        <taxon>Saliceae</taxon>
        <taxon>Populus</taxon>
    </lineage>
</organism>
<dbReference type="EMBL" id="CM009308">
    <property type="protein sequence ID" value="PNS90762.1"/>
    <property type="molecule type" value="Genomic_DNA"/>
</dbReference>